<dbReference type="Proteomes" id="UP000218377">
    <property type="component" value="Unassembled WGS sequence"/>
</dbReference>
<dbReference type="InterPro" id="IPR001242">
    <property type="entry name" value="Condensation_dom"/>
</dbReference>
<dbReference type="Gene3D" id="3.30.559.10">
    <property type="entry name" value="Chloramphenicol acetyltransferase-like domain"/>
    <property type="match status" value="1"/>
</dbReference>
<dbReference type="RefSeq" id="WP_096157144.1">
    <property type="nucleotide sequence ID" value="NZ_NRGX01000001.1"/>
</dbReference>
<reference evidence="5 6" key="1">
    <citation type="journal article" date="2017" name="Elife">
        <title>Extensive horizontal gene transfer in cheese-associated bacteria.</title>
        <authorList>
            <person name="Bonham K.S."/>
            <person name="Wolfe B.E."/>
            <person name="Dutton R.J."/>
        </authorList>
    </citation>
    <scope>NUCLEOTIDE SEQUENCE [LARGE SCALE GENOMIC DNA]</scope>
    <source>
        <strain evidence="5 6">JB5</strain>
    </source>
</reference>
<sequence length="1742" mass="190243">MPDDKDRLDSVGSWLSAYPSVPRHAVSAIADAADGATPSNLASGNEVESAAYRISLECGRTEGGRRATTGTQASQWWHAALDYLRYVISPVELTEALWIAGDFPDLHLLSDEPSNPCRLDHWVRALVAIQRSFDDGSVPDVGDAAVARPGVAASDIADDPYWEQRIDELSDAVPCEPVADSPSGRPVRVSARGFAPLREVADRSACRVLVAGAVGRAVRDSMLFTIDDDLFFEWSEPSGSLEARTFPVAVPAHIWQSVADGSSEGCSRTFEDSLTWSEERPRQFSAISTDPVYSRYLDDLPAAPMQIGLFSSRAEPGESIAAPSALTFPVVVDVIVSVHGGEGDRADSGMCSVTVDVRSSVWGEEAARRFAASLVDVLNVSGIGVIESTAGNDELSATSTPGGLDEGRTDALRRFGRGAVLLPLSPLQSGLLYHMIRSQEADDHNAYVSQVTRQLTGRVDTDRLEDAALTVFRRYPNLGAGFVSFARAEAQVIPAEVRPAFRVIRHDDSRIAESGVETVLGHERAEPFDYEVPPLLRFLLVEDDIDRWTLAMTFEHILMDGWSLNLVMDEILAVYTDPGYANRVEPASFEDYLDWIADQDIERSQSAWDAYLSGLSAPSVVHPELDASGTEVTTGEIHLDLSPESAAAVFDAGRHSGATVGTVLQTAWAITLGRISGSDDIVFGNTVSGRPPELPDAERIVGLLFNTLPFRARLTPFEPISGLLRRVQSEQLGVMEYSYESLSAIQDRVGMGTLFDTLFVVQNFPLGVSEDAEDDVEITDGGLTDATHYPVTFAVNPWQEQDGPRVHVRLSYRTDAYEEVEAQTLVHRFLRVLEHMVRHLEDPLGTVPAALLVEEEGLRLGYSASAHPVDEVTVYDLLHRQVDASASSTALVAGENRYSFEAFFEHVNRYARVLLEHGVRPEHRVALLLPRDERMVIAMFAVFAVGAAYVPVDAEHPDDRIRYMIDAAGPTVTLVTRRDASRIDGVHGAVVDLDSADFRNATEAVPSGPVLDSERGGPIELDHLAYIIFTSGSTGRPKGVAVAYRGLTNMYDNHVEKIFDRVVAHQGGRRMKIAHTTSFSFDASWEQLFWLLNGHEVHVIDEELRREPAQLIAYYDQARIDGFDVTPSYGQLLVDEGLLQRDRPAGRSVSADAEGVVFVSLGGEAVPERLWTDLREAPGVESYNLYGPTEYTINALGADLADSPTSSVGTPIFNTRAYILDENLQPVLPGVAGELYLAGEGVARGYWNQPSLTAERFPACPWEPGARMYRTGDLARWKHDGSIDYLGRADDQVKIRGYRIEPGEVADVLAADAQVARAAVVPRQDAGGMLQLYGYLVPTHAEIDLDSVRSRARQILPDYMVPAAIEQVDEIPLTVNGKVDVRALPELEVESAEYVAPRTENELVLAEALSGLLGVESVSVTANFFDVGGNSLLAMRYVAAVNERTGVGLRVKDVFSHQTIVDLSTRLEPQGADDGVGPGQSLSDAILLPLREAGRAGHHLFCIHARFGYATVYRGLIPYLPEGFGLIGLQDPAHGGLDVEFDDIDAVAAAYIDAMRQVQSEGPYDLLGWSYGGHIAFAMAKHLRHMGETVRTVTIVDTGPVLHQHDEADDVLLPGPLPVTGDLQRHRRYLEIVEEVLRDEFGMRADGRPDLTDEQSRASAVAGLRCELMMSQPTRGTVNTEALVVRAGMEGNDWGSTRREWEEHLPGVEFVDVPRADHVSVIRTDGDLGAWAGELLQRLDVP</sequence>
<dbReference type="EMBL" id="NRGX01000001">
    <property type="protein sequence ID" value="PCC16898.1"/>
    <property type="molecule type" value="Genomic_DNA"/>
</dbReference>
<dbReference type="GO" id="GO:0044550">
    <property type="term" value="P:secondary metabolite biosynthetic process"/>
    <property type="evidence" value="ECO:0007669"/>
    <property type="project" value="TreeGrafter"/>
</dbReference>
<evidence type="ECO:0000259" key="4">
    <source>
        <dbReference type="PROSITE" id="PS50075"/>
    </source>
</evidence>
<accession>A0A2A3WZP5</accession>
<gene>
    <name evidence="5" type="ORF">CIK79_00450</name>
</gene>
<dbReference type="InterPro" id="IPR020806">
    <property type="entry name" value="PKS_PP-bd"/>
</dbReference>
<dbReference type="InterPro" id="IPR009081">
    <property type="entry name" value="PP-bd_ACP"/>
</dbReference>
<dbReference type="GO" id="GO:0003824">
    <property type="term" value="F:catalytic activity"/>
    <property type="evidence" value="ECO:0007669"/>
    <property type="project" value="InterPro"/>
</dbReference>
<evidence type="ECO:0000256" key="1">
    <source>
        <dbReference type="ARBA" id="ARBA00001957"/>
    </source>
</evidence>
<dbReference type="Gene3D" id="2.30.38.10">
    <property type="entry name" value="Luciferase, Domain 3"/>
    <property type="match status" value="1"/>
</dbReference>
<organism evidence="5 6">
    <name type="scientific">Brevibacterium aurantiacum</name>
    <dbReference type="NCBI Taxonomy" id="273384"/>
    <lineage>
        <taxon>Bacteria</taxon>
        <taxon>Bacillati</taxon>
        <taxon>Actinomycetota</taxon>
        <taxon>Actinomycetes</taxon>
        <taxon>Micrococcales</taxon>
        <taxon>Brevibacteriaceae</taxon>
        <taxon>Brevibacterium</taxon>
    </lineage>
</organism>
<dbReference type="InterPro" id="IPR036736">
    <property type="entry name" value="ACP-like_sf"/>
</dbReference>
<evidence type="ECO:0000256" key="3">
    <source>
        <dbReference type="ARBA" id="ARBA00022553"/>
    </source>
</evidence>
<dbReference type="SUPFAM" id="SSF56801">
    <property type="entry name" value="Acetyl-CoA synthetase-like"/>
    <property type="match status" value="1"/>
</dbReference>
<proteinExistence type="predicted"/>
<dbReference type="InterPro" id="IPR020845">
    <property type="entry name" value="AMP-binding_CS"/>
</dbReference>
<dbReference type="SUPFAM" id="SSF47336">
    <property type="entry name" value="ACP-like"/>
    <property type="match status" value="1"/>
</dbReference>
<comment type="cofactor">
    <cofactor evidence="1">
        <name>pantetheine 4'-phosphate</name>
        <dbReference type="ChEBI" id="CHEBI:47942"/>
    </cofactor>
</comment>
<keyword evidence="3" id="KW-0597">Phosphoprotein</keyword>
<dbReference type="PANTHER" id="PTHR45527">
    <property type="entry name" value="NONRIBOSOMAL PEPTIDE SYNTHETASE"/>
    <property type="match status" value="1"/>
</dbReference>
<feature type="domain" description="Carrier" evidence="4">
    <location>
        <begin position="1396"/>
        <end position="1471"/>
    </location>
</feature>
<protein>
    <recommendedName>
        <fullName evidence="4">Carrier domain-containing protein</fullName>
    </recommendedName>
</protein>
<dbReference type="SUPFAM" id="SSF52777">
    <property type="entry name" value="CoA-dependent acyltransferases"/>
    <property type="match status" value="2"/>
</dbReference>
<dbReference type="Pfam" id="PF00501">
    <property type="entry name" value="AMP-binding"/>
    <property type="match status" value="1"/>
</dbReference>
<dbReference type="Pfam" id="PF00668">
    <property type="entry name" value="Condensation"/>
    <property type="match status" value="1"/>
</dbReference>
<dbReference type="CDD" id="cd05930">
    <property type="entry name" value="A_NRPS"/>
    <property type="match status" value="1"/>
</dbReference>
<evidence type="ECO:0000256" key="2">
    <source>
        <dbReference type="ARBA" id="ARBA00022450"/>
    </source>
</evidence>
<evidence type="ECO:0000313" key="6">
    <source>
        <dbReference type="Proteomes" id="UP000218377"/>
    </source>
</evidence>
<dbReference type="Gene3D" id="3.30.559.30">
    <property type="entry name" value="Nonribosomal peptide synthetase, condensation domain"/>
    <property type="match status" value="1"/>
</dbReference>
<dbReference type="Pfam" id="PF00975">
    <property type="entry name" value="Thioesterase"/>
    <property type="match status" value="1"/>
</dbReference>
<dbReference type="PROSITE" id="PS00455">
    <property type="entry name" value="AMP_BINDING"/>
    <property type="match status" value="1"/>
</dbReference>
<dbReference type="InterPro" id="IPR045851">
    <property type="entry name" value="AMP-bd_C_sf"/>
</dbReference>
<keyword evidence="2" id="KW-0596">Phosphopantetheine</keyword>
<dbReference type="GO" id="GO:0043041">
    <property type="term" value="P:amino acid activation for nonribosomal peptide biosynthetic process"/>
    <property type="evidence" value="ECO:0007669"/>
    <property type="project" value="TreeGrafter"/>
</dbReference>
<dbReference type="Pfam" id="PF00550">
    <property type="entry name" value="PP-binding"/>
    <property type="match status" value="1"/>
</dbReference>
<dbReference type="InterPro" id="IPR025110">
    <property type="entry name" value="AMP-bd_C"/>
</dbReference>
<dbReference type="Gene3D" id="3.40.50.980">
    <property type="match status" value="2"/>
</dbReference>
<dbReference type="InterPro" id="IPR010071">
    <property type="entry name" value="AA_adenyl_dom"/>
</dbReference>
<dbReference type="GO" id="GO:0005829">
    <property type="term" value="C:cytosol"/>
    <property type="evidence" value="ECO:0007669"/>
    <property type="project" value="TreeGrafter"/>
</dbReference>
<dbReference type="GO" id="GO:0008610">
    <property type="term" value="P:lipid biosynthetic process"/>
    <property type="evidence" value="ECO:0007669"/>
    <property type="project" value="UniProtKB-ARBA"/>
</dbReference>
<dbReference type="FunFam" id="2.30.38.10:FF:000001">
    <property type="entry name" value="Non-ribosomal peptide synthetase PvdI"/>
    <property type="match status" value="1"/>
</dbReference>
<dbReference type="NCBIfam" id="TIGR01733">
    <property type="entry name" value="AA-adenyl-dom"/>
    <property type="match status" value="1"/>
</dbReference>
<dbReference type="PROSITE" id="PS50075">
    <property type="entry name" value="CARRIER"/>
    <property type="match status" value="1"/>
</dbReference>
<dbReference type="PANTHER" id="PTHR45527:SF1">
    <property type="entry name" value="FATTY ACID SYNTHASE"/>
    <property type="match status" value="1"/>
</dbReference>
<dbReference type="InterPro" id="IPR001031">
    <property type="entry name" value="Thioesterase"/>
</dbReference>
<dbReference type="SUPFAM" id="SSF53474">
    <property type="entry name" value="alpha/beta-Hydrolases"/>
    <property type="match status" value="1"/>
</dbReference>
<dbReference type="SMART" id="SM00823">
    <property type="entry name" value="PKS_PP"/>
    <property type="match status" value="1"/>
</dbReference>
<dbReference type="InterPro" id="IPR023213">
    <property type="entry name" value="CAT-like_dom_sf"/>
</dbReference>
<comment type="caution">
    <text evidence="5">The sequence shown here is derived from an EMBL/GenBank/DDBJ whole genome shotgun (WGS) entry which is preliminary data.</text>
</comment>
<dbReference type="InterPro" id="IPR029058">
    <property type="entry name" value="AB_hydrolase_fold"/>
</dbReference>
<name>A0A2A3WZP5_BREAU</name>
<dbReference type="Gene3D" id="3.30.300.30">
    <property type="match status" value="1"/>
</dbReference>
<dbReference type="InterPro" id="IPR000873">
    <property type="entry name" value="AMP-dep_synth/lig_dom"/>
</dbReference>
<dbReference type="Pfam" id="PF13193">
    <property type="entry name" value="AMP-binding_C"/>
    <property type="match status" value="1"/>
</dbReference>
<dbReference type="Gene3D" id="3.40.50.1820">
    <property type="entry name" value="alpha/beta hydrolase"/>
    <property type="match status" value="1"/>
</dbReference>
<evidence type="ECO:0000313" key="5">
    <source>
        <dbReference type="EMBL" id="PCC16898.1"/>
    </source>
</evidence>
<dbReference type="GO" id="GO:0031177">
    <property type="term" value="F:phosphopantetheine binding"/>
    <property type="evidence" value="ECO:0007669"/>
    <property type="project" value="InterPro"/>
</dbReference>